<keyword evidence="5" id="KW-0143">Chaperone</keyword>
<evidence type="ECO:0000256" key="4">
    <source>
        <dbReference type="ARBA" id="ARBA00022764"/>
    </source>
</evidence>
<dbReference type="InterPro" id="IPR016148">
    <property type="entry name" value="Pili_assmbl_chaperone_C"/>
</dbReference>
<evidence type="ECO:0000256" key="6">
    <source>
        <dbReference type="SAM" id="SignalP"/>
    </source>
</evidence>
<dbReference type="Pfam" id="PF02753">
    <property type="entry name" value="PapD_C"/>
    <property type="match status" value="1"/>
</dbReference>
<proteinExistence type="inferred from homology"/>
<dbReference type="InterPro" id="IPR016147">
    <property type="entry name" value="Pili_assmbl_chaperone_N"/>
</dbReference>
<evidence type="ECO:0000256" key="5">
    <source>
        <dbReference type="ARBA" id="ARBA00023186"/>
    </source>
</evidence>
<accession>A0A379PNK0</accession>
<gene>
    <name evidence="9" type="primary">papD</name>
    <name evidence="9" type="ORF">NCTC7914_04918</name>
</gene>
<feature type="domain" description="Pili assembly chaperone C-terminal" evidence="8">
    <location>
        <begin position="172"/>
        <end position="231"/>
    </location>
</feature>
<dbReference type="PANTHER" id="PTHR30251">
    <property type="entry name" value="PILUS ASSEMBLY CHAPERONE"/>
    <property type="match status" value="1"/>
</dbReference>
<name>A0A379PNK0_PSEPU</name>
<reference evidence="9 10" key="1">
    <citation type="submission" date="2018-06" db="EMBL/GenBank/DDBJ databases">
        <authorList>
            <consortium name="Pathogen Informatics"/>
            <person name="Doyle S."/>
        </authorList>
    </citation>
    <scope>NUCLEOTIDE SEQUENCE [LARGE SCALE GENOMIC DNA]</scope>
    <source>
        <strain evidence="9 10">NCTC7914</strain>
    </source>
</reference>
<organism evidence="9 10">
    <name type="scientific">Pseudomonas putida</name>
    <name type="common">Arthrobacter siderocapsulatus</name>
    <dbReference type="NCBI Taxonomy" id="303"/>
    <lineage>
        <taxon>Bacteria</taxon>
        <taxon>Pseudomonadati</taxon>
        <taxon>Pseudomonadota</taxon>
        <taxon>Gammaproteobacteria</taxon>
        <taxon>Pseudomonadales</taxon>
        <taxon>Pseudomonadaceae</taxon>
        <taxon>Pseudomonas</taxon>
    </lineage>
</organism>
<evidence type="ECO:0000313" key="10">
    <source>
        <dbReference type="Proteomes" id="UP000254602"/>
    </source>
</evidence>
<dbReference type="Proteomes" id="UP000254602">
    <property type="component" value="Unassembled WGS sequence"/>
</dbReference>
<dbReference type="AlphaFoldDB" id="A0A379PNK0"/>
<dbReference type="GO" id="GO:0030288">
    <property type="term" value="C:outer membrane-bounded periplasmic space"/>
    <property type="evidence" value="ECO:0007669"/>
    <property type="project" value="InterPro"/>
</dbReference>
<feature type="chain" id="PRO_5016870800" evidence="6">
    <location>
        <begin position="28"/>
        <end position="245"/>
    </location>
</feature>
<dbReference type="Gene3D" id="2.60.40.10">
    <property type="entry name" value="Immunoglobulins"/>
    <property type="match status" value="2"/>
</dbReference>
<dbReference type="InterPro" id="IPR001829">
    <property type="entry name" value="Pili_assmbl_chaperone_bac"/>
</dbReference>
<dbReference type="InterPro" id="IPR008962">
    <property type="entry name" value="PapD-like_sf"/>
</dbReference>
<sequence length="245" mass="27218">MLFFRHPLAVVCSCLLLLGVNTPIAYAALTISHTRIVHESAKRSASVIVANPSKTSFAAQAWVNTEADDATTAVPLITSPGLFRLDPGNEQTVQINALPNDLPQDRESLFYFNLQEIPQATADTRQNILNIALRTRIKLFYRPSHLKDRPQDRLKDLAWSVQLIDGKPHLVVDNPSPYHFTFNRLVISGAGFSETITAHDMALPLSRQTYALKRLPTTQGLQVNFTTINDYSGITAERSSPVKPE</sequence>
<dbReference type="EMBL" id="UGUY01000002">
    <property type="protein sequence ID" value="SUF08889.1"/>
    <property type="molecule type" value="Genomic_DNA"/>
</dbReference>
<dbReference type="InterPro" id="IPR013783">
    <property type="entry name" value="Ig-like_fold"/>
</dbReference>
<dbReference type="InterPro" id="IPR036316">
    <property type="entry name" value="Pili_assmbl_chap_C_dom_sf"/>
</dbReference>
<dbReference type="GO" id="GO:0071555">
    <property type="term" value="P:cell wall organization"/>
    <property type="evidence" value="ECO:0007669"/>
    <property type="project" value="InterPro"/>
</dbReference>
<dbReference type="InterPro" id="IPR050643">
    <property type="entry name" value="Periplasmic_pilus_chap"/>
</dbReference>
<keyword evidence="3 6" id="KW-0732">Signal</keyword>
<dbReference type="PRINTS" id="PR00969">
    <property type="entry name" value="CHAPERONPILI"/>
</dbReference>
<feature type="signal peptide" evidence="6">
    <location>
        <begin position="1"/>
        <end position="27"/>
    </location>
</feature>
<comment type="similarity">
    <text evidence="2">Belongs to the periplasmic pilus chaperone family.</text>
</comment>
<evidence type="ECO:0000256" key="3">
    <source>
        <dbReference type="ARBA" id="ARBA00022729"/>
    </source>
</evidence>
<keyword evidence="4" id="KW-0574">Periplasm</keyword>
<protein>
    <submittedName>
        <fullName evidence="9">Pili assembly chaperone</fullName>
    </submittedName>
</protein>
<dbReference type="SUPFAM" id="SSF49354">
    <property type="entry name" value="PapD-like"/>
    <property type="match status" value="1"/>
</dbReference>
<evidence type="ECO:0000313" key="9">
    <source>
        <dbReference type="EMBL" id="SUF08889.1"/>
    </source>
</evidence>
<feature type="domain" description="Pili assembly chaperone N-terminal" evidence="7">
    <location>
        <begin position="29"/>
        <end position="146"/>
    </location>
</feature>
<dbReference type="Pfam" id="PF00345">
    <property type="entry name" value="PapD_N"/>
    <property type="match status" value="1"/>
</dbReference>
<dbReference type="SUPFAM" id="SSF49584">
    <property type="entry name" value="Periplasmic chaperone C-domain"/>
    <property type="match status" value="1"/>
</dbReference>
<evidence type="ECO:0000259" key="7">
    <source>
        <dbReference type="Pfam" id="PF00345"/>
    </source>
</evidence>
<evidence type="ECO:0000256" key="2">
    <source>
        <dbReference type="ARBA" id="ARBA00007399"/>
    </source>
</evidence>
<comment type="subcellular location">
    <subcellularLocation>
        <location evidence="1">Periplasm</location>
    </subcellularLocation>
</comment>
<dbReference type="PANTHER" id="PTHR30251:SF2">
    <property type="entry name" value="FIMBRIAL CHAPERONE YADV-RELATED"/>
    <property type="match status" value="1"/>
</dbReference>
<evidence type="ECO:0000256" key="1">
    <source>
        <dbReference type="ARBA" id="ARBA00004418"/>
    </source>
</evidence>
<dbReference type="RefSeq" id="WP_115275607.1">
    <property type="nucleotide sequence ID" value="NZ_UGUY01000002.1"/>
</dbReference>
<evidence type="ECO:0000259" key="8">
    <source>
        <dbReference type="Pfam" id="PF02753"/>
    </source>
</evidence>